<accession>A0ABP4EFR6</accession>
<proteinExistence type="predicted"/>
<dbReference type="Pfam" id="PF13305">
    <property type="entry name" value="TetR_C_33"/>
    <property type="match status" value="1"/>
</dbReference>
<evidence type="ECO:0000256" key="3">
    <source>
        <dbReference type="ARBA" id="ARBA00023163"/>
    </source>
</evidence>
<dbReference type="SUPFAM" id="SSF46689">
    <property type="entry name" value="Homeodomain-like"/>
    <property type="match status" value="1"/>
</dbReference>
<keyword evidence="7" id="KW-1185">Reference proteome</keyword>
<keyword evidence="2 4" id="KW-0238">DNA-binding</keyword>
<keyword evidence="3" id="KW-0804">Transcription</keyword>
<dbReference type="InterPro" id="IPR001647">
    <property type="entry name" value="HTH_TetR"/>
</dbReference>
<comment type="caution">
    <text evidence="6">The sequence shown here is derived from an EMBL/GenBank/DDBJ whole genome shotgun (WGS) entry which is preliminary data.</text>
</comment>
<sequence length="259" mass="28170">MTSSTASGRRERQREATYAEIVSTARALLAEGGELSLRAIAQRMGITAPALYRYVANYQELVDLVAFEIDKAATTRFAEAAARYPDDDPAGQLVAATAAFRSWALANPREFGLVFANPIADSSCVRRDLLTSATSGHFMNGLLVRIFHERGIPHPALDELDPEVRAAVLDPLIPIDASAIDEADRGVLWIFMRAWQTLYGVVTLEVFGHMDPRVIESAAMFTAAMHSQLPPLGLDAEPEGPRLQAILAAELAREAAQKP</sequence>
<gene>
    <name evidence="6" type="ORF">GCM10009668_21730</name>
</gene>
<keyword evidence="1" id="KW-0805">Transcription regulation</keyword>
<evidence type="ECO:0000256" key="4">
    <source>
        <dbReference type="PROSITE-ProRule" id="PRU00335"/>
    </source>
</evidence>
<dbReference type="Proteomes" id="UP001501581">
    <property type="component" value="Unassembled WGS sequence"/>
</dbReference>
<dbReference type="EMBL" id="BAAALG010000009">
    <property type="protein sequence ID" value="GAA1102782.1"/>
    <property type="molecule type" value="Genomic_DNA"/>
</dbReference>
<dbReference type="SUPFAM" id="SSF48498">
    <property type="entry name" value="Tetracyclin repressor-like, C-terminal domain"/>
    <property type="match status" value="1"/>
</dbReference>
<dbReference type="PANTHER" id="PTHR30055:SF243">
    <property type="entry name" value="HTH-TYPE TRANSCRIPTIONAL REGULATOR RV1816"/>
    <property type="match status" value="1"/>
</dbReference>
<reference evidence="7" key="1">
    <citation type="journal article" date="2019" name="Int. J. Syst. Evol. Microbiol.">
        <title>The Global Catalogue of Microorganisms (GCM) 10K type strain sequencing project: providing services to taxonomists for standard genome sequencing and annotation.</title>
        <authorList>
            <consortium name="The Broad Institute Genomics Platform"/>
            <consortium name="The Broad Institute Genome Sequencing Center for Infectious Disease"/>
            <person name="Wu L."/>
            <person name="Ma J."/>
        </authorList>
    </citation>
    <scope>NUCLEOTIDE SEQUENCE [LARGE SCALE GENOMIC DNA]</scope>
    <source>
        <strain evidence="7">JCM 13008</strain>
    </source>
</reference>
<dbReference type="InterPro" id="IPR009057">
    <property type="entry name" value="Homeodomain-like_sf"/>
</dbReference>
<dbReference type="InterPro" id="IPR036271">
    <property type="entry name" value="Tet_transcr_reg_TetR-rel_C_sf"/>
</dbReference>
<dbReference type="Gene3D" id="1.10.357.10">
    <property type="entry name" value="Tetracycline Repressor, domain 2"/>
    <property type="match status" value="1"/>
</dbReference>
<feature type="DNA-binding region" description="H-T-H motif" evidence="4">
    <location>
        <begin position="36"/>
        <end position="55"/>
    </location>
</feature>
<dbReference type="InterPro" id="IPR050109">
    <property type="entry name" value="HTH-type_TetR-like_transc_reg"/>
</dbReference>
<dbReference type="PROSITE" id="PS50977">
    <property type="entry name" value="HTH_TETR_2"/>
    <property type="match status" value="1"/>
</dbReference>
<dbReference type="PANTHER" id="PTHR30055">
    <property type="entry name" value="HTH-TYPE TRANSCRIPTIONAL REGULATOR RUTR"/>
    <property type="match status" value="1"/>
</dbReference>
<feature type="domain" description="HTH tetR-type" evidence="5">
    <location>
        <begin position="15"/>
        <end position="73"/>
    </location>
</feature>
<evidence type="ECO:0000313" key="6">
    <source>
        <dbReference type="EMBL" id="GAA1102782.1"/>
    </source>
</evidence>
<protein>
    <submittedName>
        <fullName evidence="6">TetR/AcrR family transcriptional regulator</fullName>
    </submittedName>
</protein>
<evidence type="ECO:0000313" key="7">
    <source>
        <dbReference type="Proteomes" id="UP001501581"/>
    </source>
</evidence>
<dbReference type="InterPro" id="IPR025996">
    <property type="entry name" value="MT1864/Rv1816-like_C"/>
</dbReference>
<evidence type="ECO:0000259" key="5">
    <source>
        <dbReference type="PROSITE" id="PS50977"/>
    </source>
</evidence>
<dbReference type="RefSeq" id="WP_343994245.1">
    <property type="nucleotide sequence ID" value="NZ_BAAALG010000009.1"/>
</dbReference>
<organism evidence="6 7">
    <name type="scientific">Nocardioides dubius</name>
    <dbReference type="NCBI Taxonomy" id="317019"/>
    <lineage>
        <taxon>Bacteria</taxon>
        <taxon>Bacillati</taxon>
        <taxon>Actinomycetota</taxon>
        <taxon>Actinomycetes</taxon>
        <taxon>Propionibacteriales</taxon>
        <taxon>Nocardioidaceae</taxon>
        <taxon>Nocardioides</taxon>
    </lineage>
</organism>
<evidence type="ECO:0000256" key="1">
    <source>
        <dbReference type="ARBA" id="ARBA00023015"/>
    </source>
</evidence>
<name>A0ABP4EFR6_9ACTN</name>
<dbReference type="Pfam" id="PF00440">
    <property type="entry name" value="TetR_N"/>
    <property type="match status" value="1"/>
</dbReference>
<evidence type="ECO:0000256" key="2">
    <source>
        <dbReference type="ARBA" id="ARBA00023125"/>
    </source>
</evidence>